<accession>A0A1I8BKB1</accession>
<feature type="compositionally biased region" description="Basic and acidic residues" evidence="1">
    <location>
        <begin position="193"/>
        <end position="204"/>
    </location>
</feature>
<dbReference type="Proteomes" id="UP000095281">
    <property type="component" value="Unplaced"/>
</dbReference>
<protein>
    <submittedName>
        <fullName evidence="3">HORMA domain-containing protein</fullName>
    </submittedName>
</protein>
<evidence type="ECO:0000256" key="1">
    <source>
        <dbReference type="SAM" id="MobiDB-lite"/>
    </source>
</evidence>
<evidence type="ECO:0000313" key="2">
    <source>
        <dbReference type="Proteomes" id="UP000095281"/>
    </source>
</evidence>
<feature type="region of interest" description="Disordered" evidence="1">
    <location>
        <begin position="181"/>
        <end position="204"/>
    </location>
</feature>
<proteinExistence type="predicted"/>
<keyword evidence="2" id="KW-1185">Reference proteome</keyword>
<dbReference type="AlphaFoldDB" id="A0A1I8BKB1"/>
<evidence type="ECO:0000313" key="3">
    <source>
        <dbReference type="WBParaSite" id="MhA1_Contig2987.frz3.gene2"/>
    </source>
</evidence>
<name>A0A1I8BKB1_MELHA</name>
<reference evidence="3" key="1">
    <citation type="submission" date="2016-11" db="UniProtKB">
        <authorList>
            <consortium name="WormBaseParasite"/>
        </authorList>
    </citation>
    <scope>IDENTIFICATION</scope>
</reference>
<organism evidence="2 3">
    <name type="scientific">Meloidogyne hapla</name>
    <name type="common">Root-knot nematode worm</name>
    <dbReference type="NCBI Taxonomy" id="6305"/>
    <lineage>
        <taxon>Eukaryota</taxon>
        <taxon>Metazoa</taxon>
        <taxon>Ecdysozoa</taxon>
        <taxon>Nematoda</taxon>
        <taxon>Chromadorea</taxon>
        <taxon>Rhabditida</taxon>
        <taxon>Tylenchina</taxon>
        <taxon>Tylenchomorpha</taxon>
        <taxon>Tylenchoidea</taxon>
        <taxon>Meloidogynidae</taxon>
        <taxon>Meloidogyninae</taxon>
        <taxon>Meloidogyne</taxon>
    </lineage>
</organism>
<dbReference type="WBParaSite" id="MhA1_Contig2987.frz3.gene2">
    <property type="protein sequence ID" value="MhA1_Contig2987.frz3.gene2"/>
    <property type="gene ID" value="MhA1_Contig2987.frz3.gene2"/>
</dbReference>
<sequence length="204" mass="23299">MLDDKTIIVETKEVQTINDEEFKLDFSEKDSKLKKFLSKTVSTVCIYKKYKCNHKLKDTCKGEKYVESYYYKMILEIVIVQNNTPDPKPEFTYTFDFSKEEDQSKEINISVKLVDIPNELKKQMDRNSSFSSLPLASGGNTPRGPLTKGISRLLSFASSSSGKSSSKKVFENDAIPFVVDSENEDLQFPNNRSDIEGEQFDHSN</sequence>